<keyword evidence="1" id="KW-0808">Transferase</keyword>
<reference evidence="1 2" key="1">
    <citation type="submission" date="2018-06" db="EMBL/GenBank/DDBJ databases">
        <authorList>
            <consortium name="Pathogen Informatics"/>
            <person name="Doyle S."/>
        </authorList>
    </citation>
    <scope>NUCLEOTIDE SEQUENCE [LARGE SCALE GENOMIC DNA]</scope>
    <source>
        <strain evidence="1 2">NCTC10786</strain>
    </source>
</reference>
<dbReference type="EC" id="2.4.-.-" evidence="1"/>
<gene>
    <name evidence="1" type="primary">rfaG_2</name>
    <name evidence="1" type="ORF">NCTC10786_05659</name>
</gene>
<dbReference type="Proteomes" id="UP000251584">
    <property type="component" value="Unassembled WGS sequence"/>
</dbReference>
<sequence>MQLFEKATFQQGAHTELLMLTNKQIGDFKHHYHTEDRRFHILPPGIYPDRKYSQQPENSRQIVREKNGIGLDQFLLLPGRFGF</sequence>
<dbReference type="EMBL" id="UAVY01000010">
    <property type="protein sequence ID" value="SQB40554.1"/>
    <property type="molecule type" value="Genomic_DNA"/>
</dbReference>
<evidence type="ECO:0000313" key="1">
    <source>
        <dbReference type="EMBL" id="SQB40554.1"/>
    </source>
</evidence>
<proteinExistence type="predicted"/>
<dbReference type="GO" id="GO:0016757">
    <property type="term" value="F:glycosyltransferase activity"/>
    <property type="evidence" value="ECO:0007669"/>
    <property type="project" value="UniProtKB-KW"/>
</dbReference>
<keyword evidence="1" id="KW-0328">Glycosyltransferase</keyword>
<accession>A0A2X2WJE8</accession>
<dbReference type="Gene3D" id="3.40.50.2000">
    <property type="entry name" value="Glycogen Phosphorylase B"/>
    <property type="match status" value="2"/>
</dbReference>
<name>A0A2X2WJE8_CITKO</name>
<organism evidence="1 2">
    <name type="scientific">Citrobacter koseri</name>
    <name type="common">Citrobacter diversus</name>
    <dbReference type="NCBI Taxonomy" id="545"/>
    <lineage>
        <taxon>Bacteria</taxon>
        <taxon>Pseudomonadati</taxon>
        <taxon>Pseudomonadota</taxon>
        <taxon>Gammaproteobacteria</taxon>
        <taxon>Enterobacterales</taxon>
        <taxon>Enterobacteriaceae</taxon>
        <taxon>Citrobacter</taxon>
    </lineage>
</organism>
<protein>
    <submittedName>
        <fullName evidence="1">UDP-glucose:(Heptosyl) LPS alpha-1,3-glucosyltransferase</fullName>
        <ecNumber evidence="1">2.4.-.-</ecNumber>
    </submittedName>
</protein>
<evidence type="ECO:0000313" key="2">
    <source>
        <dbReference type="Proteomes" id="UP000251584"/>
    </source>
</evidence>
<dbReference type="AlphaFoldDB" id="A0A2X2WJE8"/>